<evidence type="ECO:0000256" key="7">
    <source>
        <dbReference type="ARBA" id="ARBA00023180"/>
    </source>
</evidence>
<keyword evidence="3" id="KW-0964">Secreted</keyword>
<comment type="subcellular location">
    <subcellularLocation>
        <location evidence="1">Secreted</location>
    </subcellularLocation>
</comment>
<feature type="signal peptide" evidence="8">
    <location>
        <begin position="1"/>
        <end position="21"/>
    </location>
</feature>
<dbReference type="eggNOG" id="ENOG502RVCU">
    <property type="taxonomic scope" value="Eukaryota"/>
</dbReference>
<dbReference type="InParanoid" id="B4MKF7"/>
<dbReference type="Pfam" id="PF15886">
    <property type="entry name" value="CBM39"/>
    <property type="match status" value="1"/>
</dbReference>
<dbReference type="FunFam" id="2.60.40.2140:FF:000001">
    <property type="entry name" value="Beta-1,3-glucan-binding protein"/>
    <property type="match status" value="1"/>
</dbReference>
<feature type="domain" description="CBM39" evidence="9">
    <location>
        <begin position="22"/>
        <end position="122"/>
    </location>
</feature>
<keyword evidence="4" id="KW-0399">Innate immunity</keyword>
<evidence type="ECO:0000256" key="4">
    <source>
        <dbReference type="ARBA" id="ARBA00022588"/>
    </source>
</evidence>
<dbReference type="KEGG" id="dwi:6638422"/>
<evidence type="ECO:0000256" key="6">
    <source>
        <dbReference type="ARBA" id="ARBA00022859"/>
    </source>
</evidence>
<name>B4MKF7_DROWI</name>
<dbReference type="GO" id="GO:0045087">
    <property type="term" value="P:innate immune response"/>
    <property type="evidence" value="ECO:0007669"/>
    <property type="project" value="UniProtKB-KW"/>
</dbReference>
<dbReference type="PROSITE" id="PS51969">
    <property type="entry name" value="CBM39"/>
    <property type="match status" value="1"/>
</dbReference>
<dbReference type="GO" id="GO:0045088">
    <property type="term" value="P:regulation of innate immune response"/>
    <property type="evidence" value="ECO:0007669"/>
    <property type="project" value="UniProtKB-ARBA"/>
</dbReference>
<keyword evidence="7" id="KW-0325">Glycoprotein</keyword>
<gene>
    <name evidence="10" type="primary">Dwil\GK19304</name>
    <name evidence="10" type="ORF">Dwil_GK19304</name>
</gene>
<protein>
    <recommendedName>
        <fullName evidence="9">CBM39 domain-containing protein</fullName>
    </recommendedName>
</protein>
<accession>B4MKF7</accession>
<dbReference type="EMBL" id="CH963846">
    <property type="protein sequence ID" value="EDW72596.1"/>
    <property type="molecule type" value="Genomic_DNA"/>
</dbReference>
<dbReference type="OrthoDB" id="4781at2759"/>
<sequence length="149" mass="16785">MKSLLLPLVANCLFLFGISYAYQVPEATIRVYSPQGFEVSIPQDPGTSLFAFHGKVNAPMNDLRDQTWAADVTQARNGRWTYINRDVRLNPGDVLYYWTTVRYHGVDHHNYNRRHNVGGGDVLRIDVQGQGGSNQPIYVGGQPTINIYT</sequence>
<dbReference type="InterPro" id="IPR031756">
    <property type="entry name" value="BGBP_N"/>
</dbReference>
<proteinExistence type="inferred from homology"/>
<keyword evidence="6" id="KW-0391">Immunity</keyword>
<reference evidence="10 11" key="1">
    <citation type="journal article" date="2007" name="Nature">
        <title>Evolution of genes and genomes on the Drosophila phylogeny.</title>
        <authorList>
            <consortium name="Drosophila 12 Genomes Consortium"/>
            <person name="Clark A.G."/>
            <person name="Eisen M.B."/>
            <person name="Smith D.R."/>
            <person name="Bergman C.M."/>
            <person name="Oliver B."/>
            <person name="Markow T.A."/>
            <person name="Kaufman T.C."/>
            <person name="Kellis M."/>
            <person name="Gelbart W."/>
            <person name="Iyer V.N."/>
            <person name="Pollard D.A."/>
            <person name="Sackton T.B."/>
            <person name="Larracuente A.M."/>
            <person name="Singh N.D."/>
            <person name="Abad J.P."/>
            <person name="Abt D.N."/>
            <person name="Adryan B."/>
            <person name="Aguade M."/>
            <person name="Akashi H."/>
            <person name="Anderson W.W."/>
            <person name="Aquadro C.F."/>
            <person name="Ardell D.H."/>
            <person name="Arguello R."/>
            <person name="Artieri C.G."/>
            <person name="Barbash D.A."/>
            <person name="Barker D."/>
            <person name="Barsanti P."/>
            <person name="Batterham P."/>
            <person name="Batzoglou S."/>
            <person name="Begun D."/>
            <person name="Bhutkar A."/>
            <person name="Blanco E."/>
            <person name="Bosak S.A."/>
            <person name="Bradley R.K."/>
            <person name="Brand A.D."/>
            <person name="Brent M.R."/>
            <person name="Brooks A.N."/>
            <person name="Brown R.H."/>
            <person name="Butlin R.K."/>
            <person name="Caggese C."/>
            <person name="Calvi B.R."/>
            <person name="Bernardo de Carvalho A."/>
            <person name="Caspi A."/>
            <person name="Castrezana S."/>
            <person name="Celniker S.E."/>
            <person name="Chang J.L."/>
            <person name="Chapple C."/>
            <person name="Chatterji S."/>
            <person name="Chinwalla A."/>
            <person name="Civetta A."/>
            <person name="Clifton S.W."/>
            <person name="Comeron J.M."/>
            <person name="Costello J.C."/>
            <person name="Coyne J.A."/>
            <person name="Daub J."/>
            <person name="David R.G."/>
            <person name="Delcher A.L."/>
            <person name="Delehaunty K."/>
            <person name="Do C.B."/>
            <person name="Ebling H."/>
            <person name="Edwards K."/>
            <person name="Eickbush T."/>
            <person name="Evans J.D."/>
            <person name="Filipski A."/>
            <person name="Findeiss S."/>
            <person name="Freyhult E."/>
            <person name="Fulton L."/>
            <person name="Fulton R."/>
            <person name="Garcia A.C."/>
            <person name="Gardiner A."/>
            <person name="Garfield D.A."/>
            <person name="Garvin B.E."/>
            <person name="Gibson G."/>
            <person name="Gilbert D."/>
            <person name="Gnerre S."/>
            <person name="Godfrey J."/>
            <person name="Good R."/>
            <person name="Gotea V."/>
            <person name="Gravely B."/>
            <person name="Greenberg A.J."/>
            <person name="Griffiths-Jones S."/>
            <person name="Gross S."/>
            <person name="Guigo R."/>
            <person name="Gustafson E.A."/>
            <person name="Haerty W."/>
            <person name="Hahn M.W."/>
            <person name="Halligan D.L."/>
            <person name="Halpern A.L."/>
            <person name="Halter G.M."/>
            <person name="Han M.V."/>
            <person name="Heger A."/>
            <person name="Hillier L."/>
            <person name="Hinrichs A.S."/>
            <person name="Holmes I."/>
            <person name="Hoskins R.A."/>
            <person name="Hubisz M.J."/>
            <person name="Hultmark D."/>
            <person name="Huntley M.A."/>
            <person name="Jaffe D.B."/>
            <person name="Jagadeeshan S."/>
            <person name="Jeck W.R."/>
            <person name="Johnson J."/>
            <person name="Jones C.D."/>
            <person name="Jordan W.C."/>
            <person name="Karpen G.H."/>
            <person name="Kataoka E."/>
            <person name="Keightley P.D."/>
            <person name="Kheradpour P."/>
            <person name="Kirkness E.F."/>
            <person name="Koerich L.B."/>
            <person name="Kristiansen K."/>
            <person name="Kudrna D."/>
            <person name="Kulathinal R.J."/>
            <person name="Kumar S."/>
            <person name="Kwok R."/>
            <person name="Lander E."/>
            <person name="Langley C.H."/>
            <person name="Lapoint R."/>
            <person name="Lazzaro B.P."/>
            <person name="Lee S.J."/>
            <person name="Levesque L."/>
            <person name="Li R."/>
            <person name="Lin C.F."/>
            <person name="Lin M.F."/>
            <person name="Lindblad-Toh K."/>
            <person name="Llopart A."/>
            <person name="Long M."/>
            <person name="Low L."/>
            <person name="Lozovsky E."/>
            <person name="Lu J."/>
            <person name="Luo M."/>
            <person name="Machado C.A."/>
            <person name="Makalowski W."/>
            <person name="Marzo M."/>
            <person name="Matsuda M."/>
            <person name="Matzkin L."/>
            <person name="McAllister B."/>
            <person name="McBride C.S."/>
            <person name="McKernan B."/>
            <person name="McKernan K."/>
            <person name="Mendez-Lago M."/>
            <person name="Minx P."/>
            <person name="Mollenhauer M.U."/>
            <person name="Montooth K."/>
            <person name="Mount S.M."/>
            <person name="Mu X."/>
            <person name="Myers E."/>
            <person name="Negre B."/>
            <person name="Newfeld S."/>
            <person name="Nielsen R."/>
            <person name="Noor M.A."/>
            <person name="O'Grady P."/>
            <person name="Pachter L."/>
            <person name="Papaceit M."/>
            <person name="Parisi M.J."/>
            <person name="Parisi M."/>
            <person name="Parts L."/>
            <person name="Pedersen J.S."/>
            <person name="Pesole G."/>
            <person name="Phillippy A.M."/>
            <person name="Ponting C.P."/>
            <person name="Pop M."/>
            <person name="Porcelli D."/>
            <person name="Powell J.R."/>
            <person name="Prohaska S."/>
            <person name="Pruitt K."/>
            <person name="Puig M."/>
            <person name="Quesneville H."/>
            <person name="Ram K.R."/>
            <person name="Rand D."/>
            <person name="Rasmussen M.D."/>
            <person name="Reed L.K."/>
            <person name="Reenan R."/>
            <person name="Reily A."/>
            <person name="Remington K.A."/>
            <person name="Rieger T.T."/>
            <person name="Ritchie M.G."/>
            <person name="Robin C."/>
            <person name="Rogers Y.H."/>
            <person name="Rohde C."/>
            <person name="Rozas J."/>
            <person name="Rubenfield M.J."/>
            <person name="Ruiz A."/>
            <person name="Russo S."/>
            <person name="Salzberg S.L."/>
            <person name="Sanchez-Gracia A."/>
            <person name="Saranga D.J."/>
            <person name="Sato H."/>
            <person name="Schaeffer S.W."/>
            <person name="Schatz M.C."/>
            <person name="Schlenke T."/>
            <person name="Schwartz R."/>
            <person name="Segarra C."/>
            <person name="Singh R.S."/>
            <person name="Sirot L."/>
            <person name="Sirota M."/>
            <person name="Sisneros N.B."/>
            <person name="Smith C.D."/>
            <person name="Smith T.F."/>
            <person name="Spieth J."/>
            <person name="Stage D.E."/>
            <person name="Stark A."/>
            <person name="Stephan W."/>
            <person name="Strausberg R.L."/>
            <person name="Strempel S."/>
            <person name="Sturgill D."/>
            <person name="Sutton G."/>
            <person name="Sutton G.G."/>
            <person name="Tao W."/>
            <person name="Teichmann S."/>
            <person name="Tobari Y.N."/>
            <person name="Tomimura Y."/>
            <person name="Tsolas J.M."/>
            <person name="Valente V.L."/>
            <person name="Venter E."/>
            <person name="Venter J.C."/>
            <person name="Vicario S."/>
            <person name="Vieira F.G."/>
            <person name="Vilella A.J."/>
            <person name="Villasante A."/>
            <person name="Walenz B."/>
            <person name="Wang J."/>
            <person name="Wasserman M."/>
            <person name="Watts T."/>
            <person name="Wilson D."/>
            <person name="Wilson R.K."/>
            <person name="Wing R.A."/>
            <person name="Wolfner M.F."/>
            <person name="Wong A."/>
            <person name="Wong G.K."/>
            <person name="Wu C.I."/>
            <person name="Wu G."/>
            <person name="Yamamoto D."/>
            <person name="Yang H.P."/>
            <person name="Yang S.P."/>
            <person name="Yorke J.A."/>
            <person name="Yoshida K."/>
            <person name="Zdobnov E."/>
            <person name="Zhang P."/>
            <person name="Zhang Y."/>
            <person name="Zimin A.V."/>
            <person name="Baldwin J."/>
            <person name="Abdouelleil A."/>
            <person name="Abdulkadir J."/>
            <person name="Abebe A."/>
            <person name="Abera B."/>
            <person name="Abreu J."/>
            <person name="Acer S.C."/>
            <person name="Aftuck L."/>
            <person name="Alexander A."/>
            <person name="An P."/>
            <person name="Anderson E."/>
            <person name="Anderson S."/>
            <person name="Arachi H."/>
            <person name="Azer M."/>
            <person name="Bachantsang P."/>
            <person name="Barry A."/>
            <person name="Bayul T."/>
            <person name="Berlin A."/>
            <person name="Bessette D."/>
            <person name="Bloom T."/>
            <person name="Blye J."/>
            <person name="Boguslavskiy L."/>
            <person name="Bonnet C."/>
            <person name="Boukhgalter B."/>
            <person name="Bourzgui I."/>
            <person name="Brown A."/>
            <person name="Cahill P."/>
            <person name="Channer S."/>
            <person name="Cheshatsang Y."/>
            <person name="Chuda L."/>
            <person name="Citroen M."/>
            <person name="Collymore A."/>
            <person name="Cooke P."/>
            <person name="Costello M."/>
            <person name="D'Aco K."/>
            <person name="Daza R."/>
            <person name="De Haan G."/>
            <person name="DeGray S."/>
            <person name="DeMaso C."/>
            <person name="Dhargay N."/>
            <person name="Dooley K."/>
            <person name="Dooley E."/>
            <person name="Doricent M."/>
            <person name="Dorje P."/>
            <person name="Dorjee K."/>
            <person name="Dupes A."/>
            <person name="Elong R."/>
            <person name="Falk J."/>
            <person name="Farina A."/>
            <person name="Faro S."/>
            <person name="Ferguson D."/>
            <person name="Fisher S."/>
            <person name="Foley C.D."/>
            <person name="Franke A."/>
            <person name="Friedrich D."/>
            <person name="Gadbois L."/>
            <person name="Gearin G."/>
            <person name="Gearin C.R."/>
            <person name="Giannoukos G."/>
            <person name="Goode T."/>
            <person name="Graham J."/>
            <person name="Grandbois E."/>
            <person name="Grewal S."/>
            <person name="Gyaltsen K."/>
            <person name="Hafez N."/>
            <person name="Hagos B."/>
            <person name="Hall J."/>
            <person name="Henson C."/>
            <person name="Hollinger A."/>
            <person name="Honan T."/>
            <person name="Huard M.D."/>
            <person name="Hughes L."/>
            <person name="Hurhula B."/>
            <person name="Husby M.E."/>
            <person name="Kamat A."/>
            <person name="Kanga B."/>
            <person name="Kashin S."/>
            <person name="Khazanovich D."/>
            <person name="Kisner P."/>
            <person name="Lance K."/>
            <person name="Lara M."/>
            <person name="Lee W."/>
            <person name="Lennon N."/>
            <person name="Letendre F."/>
            <person name="LeVine R."/>
            <person name="Lipovsky A."/>
            <person name="Liu X."/>
            <person name="Liu J."/>
            <person name="Liu S."/>
            <person name="Lokyitsang T."/>
            <person name="Lokyitsang Y."/>
            <person name="Lubonja R."/>
            <person name="Lui A."/>
            <person name="MacDonald P."/>
            <person name="Magnisalis V."/>
            <person name="Maru K."/>
            <person name="Matthews C."/>
            <person name="McCusker W."/>
            <person name="McDonough S."/>
            <person name="Mehta T."/>
            <person name="Meldrim J."/>
            <person name="Meneus L."/>
            <person name="Mihai O."/>
            <person name="Mihalev A."/>
            <person name="Mihova T."/>
            <person name="Mittelman R."/>
            <person name="Mlenga V."/>
            <person name="Montmayeur A."/>
            <person name="Mulrain L."/>
            <person name="Navidi A."/>
            <person name="Naylor J."/>
            <person name="Negash T."/>
            <person name="Nguyen T."/>
            <person name="Nguyen N."/>
            <person name="Nicol R."/>
            <person name="Norbu C."/>
            <person name="Norbu N."/>
            <person name="Novod N."/>
            <person name="O'Neill B."/>
            <person name="Osman S."/>
            <person name="Markiewicz E."/>
            <person name="Oyono O.L."/>
            <person name="Patti C."/>
            <person name="Phunkhang P."/>
            <person name="Pierre F."/>
            <person name="Priest M."/>
            <person name="Raghuraman S."/>
            <person name="Rege F."/>
            <person name="Reyes R."/>
            <person name="Rise C."/>
            <person name="Rogov P."/>
            <person name="Ross K."/>
            <person name="Ryan E."/>
            <person name="Settipalli S."/>
            <person name="Shea T."/>
            <person name="Sherpa N."/>
            <person name="Shi L."/>
            <person name="Shih D."/>
            <person name="Sparrow T."/>
            <person name="Spaulding J."/>
            <person name="Stalker J."/>
            <person name="Stange-Thomann N."/>
            <person name="Stavropoulos S."/>
            <person name="Stone C."/>
            <person name="Strader C."/>
            <person name="Tesfaye S."/>
            <person name="Thomson T."/>
            <person name="Thoulutsang Y."/>
            <person name="Thoulutsang D."/>
            <person name="Topham K."/>
            <person name="Topping I."/>
            <person name="Tsamla T."/>
            <person name="Vassiliev H."/>
            <person name="Vo A."/>
            <person name="Wangchuk T."/>
            <person name="Wangdi T."/>
            <person name="Weiand M."/>
            <person name="Wilkinson J."/>
            <person name="Wilson A."/>
            <person name="Yadav S."/>
            <person name="Young G."/>
            <person name="Yu Q."/>
            <person name="Zembek L."/>
            <person name="Zhong D."/>
            <person name="Zimmer A."/>
            <person name="Zwirko Z."/>
            <person name="Jaffe D.B."/>
            <person name="Alvarez P."/>
            <person name="Brockman W."/>
            <person name="Butler J."/>
            <person name="Chin C."/>
            <person name="Gnerre S."/>
            <person name="Grabherr M."/>
            <person name="Kleber M."/>
            <person name="Mauceli E."/>
            <person name="MacCallum I."/>
        </authorList>
    </citation>
    <scope>NUCLEOTIDE SEQUENCE [LARGE SCALE GENOMIC DNA]</scope>
    <source>
        <strain evidence="11">Tucson 14030-0811.24</strain>
    </source>
</reference>
<dbReference type="OMA" id="YHNYNQR"/>
<keyword evidence="5 8" id="KW-0732">Signal</keyword>
<dbReference type="HOGENOM" id="CLU_108186_0_0_1"/>
<dbReference type="Proteomes" id="UP000007798">
    <property type="component" value="Unassembled WGS sequence"/>
</dbReference>
<dbReference type="GO" id="GO:0030246">
    <property type="term" value="F:carbohydrate binding"/>
    <property type="evidence" value="ECO:0007669"/>
    <property type="project" value="InterPro"/>
</dbReference>
<keyword evidence="11" id="KW-1185">Reference proteome</keyword>
<organism evidence="10 11">
    <name type="scientific">Drosophila willistoni</name>
    <name type="common">Fruit fly</name>
    <dbReference type="NCBI Taxonomy" id="7260"/>
    <lineage>
        <taxon>Eukaryota</taxon>
        <taxon>Metazoa</taxon>
        <taxon>Ecdysozoa</taxon>
        <taxon>Arthropoda</taxon>
        <taxon>Hexapoda</taxon>
        <taxon>Insecta</taxon>
        <taxon>Pterygota</taxon>
        <taxon>Neoptera</taxon>
        <taxon>Endopterygota</taxon>
        <taxon>Diptera</taxon>
        <taxon>Brachycera</taxon>
        <taxon>Muscomorpha</taxon>
        <taxon>Ephydroidea</taxon>
        <taxon>Drosophilidae</taxon>
        <taxon>Drosophila</taxon>
        <taxon>Sophophora</taxon>
    </lineage>
</organism>
<evidence type="ECO:0000313" key="11">
    <source>
        <dbReference type="Proteomes" id="UP000007798"/>
    </source>
</evidence>
<evidence type="ECO:0000256" key="1">
    <source>
        <dbReference type="ARBA" id="ARBA00004613"/>
    </source>
</evidence>
<evidence type="ECO:0000313" key="10">
    <source>
        <dbReference type="EMBL" id="EDW72596.1"/>
    </source>
</evidence>
<evidence type="ECO:0000259" key="9">
    <source>
        <dbReference type="PROSITE" id="PS51969"/>
    </source>
</evidence>
<dbReference type="Gene3D" id="2.60.40.2140">
    <property type="entry name" value="Beta-1,3-glucan-recognition protein, N-terminal domain"/>
    <property type="match status" value="1"/>
</dbReference>
<dbReference type="InterPro" id="IPR043030">
    <property type="entry name" value="BGBP_N_sf"/>
</dbReference>
<dbReference type="AlphaFoldDB" id="B4MKF7"/>
<comment type="similarity">
    <text evidence="2">Belongs to the insect beta-1,3-glucan binding protein family.</text>
</comment>
<feature type="chain" id="PRO_5002815267" description="CBM39 domain-containing protein" evidence="8">
    <location>
        <begin position="22"/>
        <end position="149"/>
    </location>
</feature>
<dbReference type="GO" id="GO:0005576">
    <property type="term" value="C:extracellular region"/>
    <property type="evidence" value="ECO:0007669"/>
    <property type="project" value="UniProtKB-SubCell"/>
</dbReference>
<evidence type="ECO:0000256" key="2">
    <source>
        <dbReference type="ARBA" id="ARBA00008781"/>
    </source>
</evidence>
<evidence type="ECO:0000256" key="8">
    <source>
        <dbReference type="SAM" id="SignalP"/>
    </source>
</evidence>
<dbReference type="STRING" id="7260.B4MKF7"/>
<evidence type="ECO:0000256" key="5">
    <source>
        <dbReference type="ARBA" id="ARBA00022729"/>
    </source>
</evidence>
<evidence type="ECO:0000256" key="3">
    <source>
        <dbReference type="ARBA" id="ARBA00022525"/>
    </source>
</evidence>
<dbReference type="PhylomeDB" id="B4MKF7"/>